<evidence type="ECO:0000256" key="8">
    <source>
        <dbReference type="SAM" id="MobiDB-lite"/>
    </source>
</evidence>
<proteinExistence type="inferred from homology"/>
<evidence type="ECO:0000256" key="6">
    <source>
        <dbReference type="ARBA" id="ARBA00023180"/>
    </source>
</evidence>
<organism evidence="10 11">
    <name type="scientific">Liparis tanakae</name>
    <name type="common">Tanaka's snailfish</name>
    <dbReference type="NCBI Taxonomy" id="230148"/>
    <lineage>
        <taxon>Eukaryota</taxon>
        <taxon>Metazoa</taxon>
        <taxon>Chordata</taxon>
        <taxon>Craniata</taxon>
        <taxon>Vertebrata</taxon>
        <taxon>Euteleostomi</taxon>
        <taxon>Actinopterygii</taxon>
        <taxon>Neopterygii</taxon>
        <taxon>Teleostei</taxon>
        <taxon>Neoteleostei</taxon>
        <taxon>Acanthomorphata</taxon>
        <taxon>Eupercaria</taxon>
        <taxon>Perciformes</taxon>
        <taxon>Cottioidei</taxon>
        <taxon>Cottales</taxon>
        <taxon>Liparidae</taxon>
        <taxon>Liparis</taxon>
    </lineage>
</organism>
<evidence type="ECO:0000256" key="4">
    <source>
        <dbReference type="ARBA" id="ARBA00022542"/>
    </source>
</evidence>
<feature type="region of interest" description="Disordered" evidence="8">
    <location>
        <begin position="246"/>
        <end position="266"/>
    </location>
</feature>
<evidence type="ECO:0000256" key="5">
    <source>
        <dbReference type="ARBA" id="ARBA00022729"/>
    </source>
</evidence>
<feature type="compositionally biased region" description="Basic and acidic residues" evidence="8">
    <location>
        <begin position="17"/>
        <end position="27"/>
    </location>
</feature>
<evidence type="ECO:0000256" key="7">
    <source>
        <dbReference type="ARBA" id="ARBA00040309"/>
    </source>
</evidence>
<feature type="compositionally biased region" description="Basic residues" evidence="8">
    <location>
        <begin position="413"/>
        <end position="428"/>
    </location>
</feature>
<feature type="compositionally biased region" description="Basic residues" evidence="8">
    <location>
        <begin position="340"/>
        <end position="356"/>
    </location>
</feature>
<protein>
    <recommendedName>
        <fullName evidence="7">Inactive serine protease 35</fullName>
    </recommendedName>
</protein>
<evidence type="ECO:0000313" key="10">
    <source>
        <dbReference type="EMBL" id="TNN47428.1"/>
    </source>
</evidence>
<accession>A0A4Z2G1K8</accession>
<dbReference type="Proteomes" id="UP000314294">
    <property type="component" value="Unassembled WGS sequence"/>
</dbReference>
<evidence type="ECO:0000256" key="2">
    <source>
        <dbReference type="ARBA" id="ARBA00007664"/>
    </source>
</evidence>
<keyword evidence="10" id="KW-0378">Hydrolase</keyword>
<dbReference type="GO" id="GO:0004252">
    <property type="term" value="F:serine-type endopeptidase activity"/>
    <property type="evidence" value="ECO:0007669"/>
    <property type="project" value="InterPro"/>
</dbReference>
<comment type="subcellular location">
    <subcellularLocation>
        <location evidence="1">Secreted</location>
    </subcellularLocation>
</comment>
<feature type="region of interest" description="Disordered" evidence="8">
    <location>
        <begin position="1"/>
        <end position="127"/>
    </location>
</feature>
<dbReference type="Gene3D" id="2.40.10.10">
    <property type="entry name" value="Trypsin-like serine proteases"/>
    <property type="match status" value="1"/>
</dbReference>
<keyword evidence="3" id="KW-0964">Secreted</keyword>
<dbReference type="Pfam" id="PF00089">
    <property type="entry name" value="Trypsin"/>
    <property type="match status" value="1"/>
</dbReference>
<gene>
    <name evidence="10" type="primary">PRSS35_0</name>
    <name evidence="10" type="ORF">EYF80_042371</name>
</gene>
<keyword evidence="10" id="KW-0645">Protease</keyword>
<dbReference type="OrthoDB" id="10037376at2759"/>
<feature type="compositionally biased region" description="Basic residues" evidence="8">
    <location>
        <begin position="384"/>
        <end position="394"/>
    </location>
</feature>
<evidence type="ECO:0000313" key="11">
    <source>
        <dbReference type="Proteomes" id="UP000314294"/>
    </source>
</evidence>
<feature type="compositionally biased region" description="Polar residues" evidence="8">
    <location>
        <begin position="77"/>
        <end position="93"/>
    </location>
</feature>
<dbReference type="InterPro" id="IPR043504">
    <property type="entry name" value="Peptidase_S1_PA_chymotrypsin"/>
</dbReference>
<comment type="caution">
    <text evidence="10">The sequence shown here is derived from an EMBL/GenBank/DDBJ whole genome shotgun (WGS) entry which is preliminary data.</text>
</comment>
<dbReference type="EMBL" id="SRLO01000743">
    <property type="protein sequence ID" value="TNN47428.1"/>
    <property type="molecule type" value="Genomic_DNA"/>
</dbReference>
<dbReference type="GO" id="GO:0005576">
    <property type="term" value="C:extracellular region"/>
    <property type="evidence" value="ECO:0007669"/>
    <property type="project" value="UniProtKB-SubCell"/>
</dbReference>
<evidence type="ECO:0000259" key="9">
    <source>
        <dbReference type="Pfam" id="PF00089"/>
    </source>
</evidence>
<feature type="domain" description="Peptidase S1" evidence="9">
    <location>
        <begin position="285"/>
        <end position="331"/>
    </location>
</feature>
<reference evidence="10 11" key="1">
    <citation type="submission" date="2019-03" db="EMBL/GenBank/DDBJ databases">
        <title>First draft genome of Liparis tanakae, snailfish: a comprehensive survey of snailfish specific genes.</title>
        <authorList>
            <person name="Kim W."/>
            <person name="Song I."/>
            <person name="Jeong J.-H."/>
            <person name="Kim D."/>
            <person name="Kim S."/>
            <person name="Ryu S."/>
            <person name="Song J.Y."/>
            <person name="Lee S.K."/>
        </authorList>
    </citation>
    <scope>NUCLEOTIDE SEQUENCE [LARGE SCALE GENOMIC DNA]</scope>
    <source>
        <tissue evidence="10">Muscle</tissue>
    </source>
</reference>
<comment type="similarity">
    <text evidence="2">Belongs to the peptidase S1 family.</text>
</comment>
<dbReference type="SUPFAM" id="SSF50494">
    <property type="entry name" value="Trypsin-like serine proteases"/>
    <property type="match status" value="1"/>
</dbReference>
<keyword evidence="6" id="KW-0325">Glycoprotein</keyword>
<dbReference type="GO" id="GO:0006508">
    <property type="term" value="P:proteolysis"/>
    <property type="evidence" value="ECO:0007669"/>
    <property type="project" value="UniProtKB-KW"/>
</dbReference>
<feature type="region of interest" description="Disordered" evidence="8">
    <location>
        <begin position="340"/>
        <end position="435"/>
    </location>
</feature>
<keyword evidence="4" id="KW-0721">Serine protease homolog</keyword>
<name>A0A4Z2G1K8_9TELE</name>
<sequence length="626" mass="68678">MMSWTSAKGELASLWKKPGEKEEKKGVALDAQRRHRQQAAVEADVDQVRQQLAGHEAEGPVVQQRVNPQRQREQAEQVRNGQIHHQSLTQTRQVLPVGSEGDHSHVSRNSQQETKGQHHRWDEAGGDPGVPGVGSVMGFSHYLCLLLCAAALTVLEVFGGDERSVSPCWTRQRLPVLLDTHTEPLKTPSFHGPEEDGQKSLREDSLCGIECQSGLPPMDQTEQERILGYETMHENGTRTHTDISLQGFNETSAGPPARSPARTRRKRQVYGADGRFVISDSHFITNYPFSTAVRLSTGCSGVLISPKHVLTAAHCIHDGRGYLEGAKKLKVGVLQLKTKRRRRGMRVGGGRRRSGRKAAGQRVEEQIVEEGEEQNSLDGDVVRRGGKGRRRRGRKQGEEDAAADRGGVGGGARGRRSGKLKGLGRVRRGAGPGEQSVLRWTRVKQTRIPQGWIQTPSSTSSTSSVSPDYDYALLELRRPLEQRHMELGVAPAASAAPLGRIHFSGYDADKSPADGGGRQRVVYRFCSVANQSDDLMYQRCDAQPGAAGAGVYVRLRQEVGEEGGKGKGKGKGKWQRRVIGVFSGHRRVEAEGGEQGAFNVAVRITPPKYAQICHWIHGDPNLCKEV</sequence>
<dbReference type="InterPro" id="IPR050966">
    <property type="entry name" value="Glutamyl_endopeptidase"/>
</dbReference>
<dbReference type="InterPro" id="IPR018114">
    <property type="entry name" value="TRYPSIN_HIS"/>
</dbReference>
<dbReference type="PROSITE" id="PS00134">
    <property type="entry name" value="TRYPSIN_HIS"/>
    <property type="match status" value="1"/>
</dbReference>
<dbReference type="InterPro" id="IPR009003">
    <property type="entry name" value="Peptidase_S1_PA"/>
</dbReference>
<dbReference type="InterPro" id="IPR001254">
    <property type="entry name" value="Trypsin_dom"/>
</dbReference>
<dbReference type="PANTHER" id="PTHR15462">
    <property type="entry name" value="SERINE PROTEASE"/>
    <property type="match status" value="1"/>
</dbReference>
<keyword evidence="11" id="KW-1185">Reference proteome</keyword>
<evidence type="ECO:0000256" key="3">
    <source>
        <dbReference type="ARBA" id="ARBA00022525"/>
    </source>
</evidence>
<dbReference type="PANTHER" id="PTHR15462:SF17">
    <property type="entry name" value="INACTIVE SERINE PROTEASE 35"/>
    <property type="match status" value="1"/>
</dbReference>
<evidence type="ECO:0000256" key="1">
    <source>
        <dbReference type="ARBA" id="ARBA00004613"/>
    </source>
</evidence>
<keyword evidence="5" id="KW-0732">Signal</keyword>
<dbReference type="AlphaFoldDB" id="A0A4Z2G1K8"/>
<feature type="compositionally biased region" description="Acidic residues" evidence="8">
    <location>
        <begin position="366"/>
        <end position="375"/>
    </location>
</feature>